<feature type="transmembrane region" description="Helical" evidence="1">
    <location>
        <begin position="51"/>
        <end position="68"/>
    </location>
</feature>
<name>A0A654IQ70_9MOLU</name>
<protein>
    <recommendedName>
        <fullName evidence="3">Phosphatidic acid phosphatase type 2/haloperoxidase domain-containing protein</fullName>
    </recommendedName>
</protein>
<proteinExistence type="predicted"/>
<evidence type="ECO:0000313" key="2">
    <source>
        <dbReference type="EMBL" id="VZS01029.1"/>
    </source>
</evidence>
<keyword evidence="1" id="KW-0812">Transmembrane</keyword>
<dbReference type="AlphaFoldDB" id="A0A654IQ70"/>
<keyword evidence="1" id="KW-1133">Transmembrane helix</keyword>
<dbReference type="EMBL" id="LR739237">
    <property type="protein sequence ID" value="VZS01029.1"/>
    <property type="molecule type" value="Genomic_DNA"/>
</dbReference>
<feature type="transmembrane region" description="Helical" evidence="1">
    <location>
        <begin position="21"/>
        <end position="39"/>
    </location>
</feature>
<keyword evidence="1" id="KW-0472">Membrane</keyword>
<evidence type="ECO:0008006" key="3">
    <source>
        <dbReference type="Google" id="ProtNLM"/>
    </source>
</evidence>
<evidence type="ECO:0000256" key="1">
    <source>
        <dbReference type="SAM" id="Phobius"/>
    </source>
</evidence>
<reference evidence="2" key="1">
    <citation type="submission" date="2019-11" db="EMBL/GenBank/DDBJ databases">
        <authorList>
            <person name="Falquet L."/>
            <person name="Falquet L."/>
        </authorList>
    </citation>
    <scope>NUCLEOTIDE SEQUENCE</scope>
    <source>
        <strain evidence="2">14/OD_0492</strain>
    </source>
</reference>
<accession>A0A654IQ70</accession>
<gene>
    <name evidence="2" type="ORF">MF5582_00925</name>
</gene>
<sequence>MVIGYALYSIFISDKKLTTKKLIWCFVYLLFLLSMSFALVVTRGHWVSDVAFSYVFTIPLIVISEIVYKKLSVKYFKI</sequence>
<organism evidence="2">
    <name type="scientific">Mycoplasma feriruminatoris</name>
    <dbReference type="NCBI Taxonomy" id="1179777"/>
    <lineage>
        <taxon>Bacteria</taxon>
        <taxon>Bacillati</taxon>
        <taxon>Mycoplasmatota</taxon>
        <taxon>Mollicutes</taxon>
        <taxon>Mycoplasmataceae</taxon>
        <taxon>Mycoplasma</taxon>
    </lineage>
</organism>